<dbReference type="SMART" id="SM00343">
    <property type="entry name" value="ZnF_C2HC"/>
    <property type="match status" value="2"/>
</dbReference>
<dbReference type="InterPro" id="IPR036875">
    <property type="entry name" value="Znf_CCHC_sf"/>
</dbReference>
<feature type="compositionally biased region" description="Polar residues" evidence="2">
    <location>
        <begin position="510"/>
        <end position="531"/>
    </location>
</feature>
<feature type="region of interest" description="Disordered" evidence="2">
    <location>
        <begin position="243"/>
        <end position="348"/>
    </location>
</feature>
<dbReference type="EMBL" id="JBBPBM010000109">
    <property type="protein sequence ID" value="KAK8507275.1"/>
    <property type="molecule type" value="Genomic_DNA"/>
</dbReference>
<proteinExistence type="predicted"/>
<dbReference type="InterPro" id="IPR001878">
    <property type="entry name" value="Znf_CCHC"/>
</dbReference>
<dbReference type="PANTHER" id="PTHR38940:SF4">
    <property type="entry name" value="OS01G0775100 PROTEIN"/>
    <property type="match status" value="1"/>
</dbReference>
<dbReference type="Proteomes" id="UP001472677">
    <property type="component" value="Unassembled WGS sequence"/>
</dbReference>
<dbReference type="PANTHER" id="PTHR38940">
    <property type="entry name" value="PLUS3 DOMAIN-CONTAINING PROTEIN"/>
    <property type="match status" value="1"/>
</dbReference>
<keyword evidence="1" id="KW-0863">Zinc-finger</keyword>
<keyword evidence="1" id="KW-0862">Zinc</keyword>
<dbReference type="SUPFAM" id="SSF159042">
    <property type="entry name" value="Plus3-like"/>
    <property type="match status" value="1"/>
</dbReference>
<evidence type="ECO:0000259" key="3">
    <source>
        <dbReference type="PROSITE" id="PS50158"/>
    </source>
</evidence>
<organism evidence="4 5">
    <name type="scientific">Hibiscus sabdariffa</name>
    <name type="common">roselle</name>
    <dbReference type="NCBI Taxonomy" id="183260"/>
    <lineage>
        <taxon>Eukaryota</taxon>
        <taxon>Viridiplantae</taxon>
        <taxon>Streptophyta</taxon>
        <taxon>Embryophyta</taxon>
        <taxon>Tracheophyta</taxon>
        <taxon>Spermatophyta</taxon>
        <taxon>Magnoliopsida</taxon>
        <taxon>eudicotyledons</taxon>
        <taxon>Gunneridae</taxon>
        <taxon>Pentapetalae</taxon>
        <taxon>rosids</taxon>
        <taxon>malvids</taxon>
        <taxon>Malvales</taxon>
        <taxon>Malvaceae</taxon>
        <taxon>Malvoideae</taxon>
        <taxon>Hibiscus</taxon>
    </lineage>
</organism>
<feature type="compositionally biased region" description="Basic and acidic residues" evidence="2">
    <location>
        <begin position="286"/>
        <end position="299"/>
    </location>
</feature>
<dbReference type="SMART" id="SM00719">
    <property type="entry name" value="Plus3"/>
    <property type="match status" value="1"/>
</dbReference>
<dbReference type="Gene3D" id="4.10.60.10">
    <property type="entry name" value="Zinc finger, CCHC-type"/>
    <property type="match status" value="1"/>
</dbReference>
<evidence type="ECO:0000313" key="5">
    <source>
        <dbReference type="Proteomes" id="UP001472677"/>
    </source>
</evidence>
<dbReference type="PROSITE" id="PS50158">
    <property type="entry name" value="ZF_CCHC"/>
    <property type="match status" value="1"/>
</dbReference>
<protein>
    <recommendedName>
        <fullName evidence="3">CCHC-type domain-containing protein</fullName>
    </recommendedName>
</protein>
<keyword evidence="1" id="KW-0479">Metal-binding</keyword>
<dbReference type="InterPro" id="IPR036128">
    <property type="entry name" value="Plus3-like_sf"/>
</dbReference>
<dbReference type="SUPFAM" id="SSF57756">
    <property type="entry name" value="Retrovirus zinc finger-like domains"/>
    <property type="match status" value="1"/>
</dbReference>
<gene>
    <name evidence="4" type="ORF">V6N12_008616</name>
</gene>
<evidence type="ECO:0000256" key="2">
    <source>
        <dbReference type="SAM" id="MobiDB-lite"/>
    </source>
</evidence>
<name>A0ABR2BJJ2_9ROSI</name>
<dbReference type="Pfam" id="PF03126">
    <property type="entry name" value="Plus-3"/>
    <property type="match status" value="1"/>
</dbReference>
<dbReference type="InterPro" id="IPR004343">
    <property type="entry name" value="Plus-3_dom"/>
</dbReference>
<evidence type="ECO:0000256" key="1">
    <source>
        <dbReference type="PROSITE-ProRule" id="PRU00047"/>
    </source>
</evidence>
<reference evidence="4 5" key="1">
    <citation type="journal article" date="2024" name="G3 (Bethesda)">
        <title>Genome assembly of Hibiscus sabdariffa L. provides insights into metabolisms of medicinal natural products.</title>
        <authorList>
            <person name="Kim T."/>
        </authorList>
    </citation>
    <scope>NUCLEOTIDE SEQUENCE [LARGE SCALE GENOMIC DNA]</scope>
    <source>
        <strain evidence="4">TK-2024</strain>
        <tissue evidence="4">Old leaves</tissue>
    </source>
</reference>
<comment type="caution">
    <text evidence="4">The sequence shown here is derived from an EMBL/GenBank/DDBJ whole genome shotgun (WGS) entry which is preliminary data.</text>
</comment>
<feature type="region of interest" description="Disordered" evidence="2">
    <location>
        <begin position="510"/>
        <end position="538"/>
    </location>
</feature>
<sequence>MYGIVDRRNHRTKTNMENEYIEPLADLGLALGYSGYRIVRRTSNDLGAGANAASRIVMNFVATPTDPLSEIVWSPQKGLCLKCTECSFSENKHSLLRPAGSNDMVQSPQKINTSTRSSIEKPIDQQIIYTPSSTFPDLNTKVSDMDKYNSDNSAGDNNNILFCHEPQIGTSAFVNLVEKNDPGDSENNQVAEIVKPILNIIPSSPDVVRTESLFNDPANEVGDVGNQTLLVRTEVVLASEVQTNNEWSASGPPEKKLTSPAENDLQGLGDGGFVAKGKVSGSRSALEAEKNSEHHEGIPSEKVSAGKHSPTNSGIRRCKRKGKEKALSDGDVKGMMSKAEDDDSDESVESCNSAALFSTGKKRRGFEQRLIVGSKRVKQDSPFMNWISNMMKGFLRAKDETPSLTLTAANTIKSHESAIQNLDASNKNQDPGRGNIGFQSIFLTKVQGKSQIENDQGGLDPTNKICGINATPISCHGENFNFLNVFNERFKNPTCGDMVGLPTRSKISSVTLSPSKRSSEGNIAQNTSSSDLPVDVGKERASTSSSLGKCKMNVENIDLDPPSKVKTVHNIGYKNNLPGSLWITRFTPKSSSPSLNRDTAALVECLSDCMKNTPSCQNNVNVCNNIKTVGTRQQGLEEQLTSSGKELPSVTETEASISIGLHCPRSKDSETMTSLFSRRLDALKHVVPSGVFDNQTSSTVTCFFCGRKGHHLEYCPETTDNEIEHLRNMKSSNRFEELPCMCVRCFELDHRAAACPTASKDQHLSVCRASSSSFSELQCYARFEENTELLYKNREAIAGQTVWIDTGKGPRTLYEATADKMKSNINVKKKYVGSSSKEIKPWDKFTNQQDADTTKVIFDAVRMLRLSQTDILKWKNSRTSVPHLGGFFLRLRLTKWEQGLGGTGYYVACITEGNKQGTQRDSIAVNVGGIECSVESQYISNHDFLEDELTAWLRATKKCGGKIPSEEELAVRVKERRMLRF</sequence>
<dbReference type="Gene3D" id="3.90.70.200">
    <property type="entry name" value="Plus-3 domain"/>
    <property type="match status" value="1"/>
</dbReference>
<feature type="domain" description="CCHC-type" evidence="3">
    <location>
        <begin position="702"/>
        <end position="717"/>
    </location>
</feature>
<accession>A0ABR2BJJ2</accession>
<keyword evidence="5" id="KW-1185">Reference proteome</keyword>
<evidence type="ECO:0000313" key="4">
    <source>
        <dbReference type="EMBL" id="KAK8507275.1"/>
    </source>
</evidence>